<dbReference type="SMART" id="SM00421">
    <property type="entry name" value="HTH_LUXR"/>
    <property type="match status" value="1"/>
</dbReference>
<keyword evidence="7" id="KW-1185">Reference proteome</keyword>
<evidence type="ECO:0000259" key="5">
    <source>
        <dbReference type="PROSITE" id="PS50110"/>
    </source>
</evidence>
<keyword evidence="1" id="KW-0597">Phosphoprotein</keyword>
<dbReference type="GO" id="GO:0000160">
    <property type="term" value="P:phosphorelay signal transduction system"/>
    <property type="evidence" value="ECO:0007669"/>
    <property type="project" value="InterPro"/>
</dbReference>
<gene>
    <name evidence="6" type="ORF">ISU10_13280</name>
</gene>
<dbReference type="Gene3D" id="3.40.50.2300">
    <property type="match status" value="1"/>
</dbReference>
<dbReference type="InterPro" id="IPR000792">
    <property type="entry name" value="Tscrpt_reg_LuxR_C"/>
</dbReference>
<feature type="domain" description="HTH luxR-type" evidence="4">
    <location>
        <begin position="162"/>
        <end position="227"/>
    </location>
</feature>
<dbReference type="SUPFAM" id="SSF52172">
    <property type="entry name" value="CheY-like"/>
    <property type="match status" value="1"/>
</dbReference>
<dbReference type="InterPro" id="IPR001789">
    <property type="entry name" value="Sig_transdc_resp-reg_receiver"/>
</dbReference>
<keyword evidence="2" id="KW-0238">DNA-binding</keyword>
<dbReference type="GO" id="GO:0003677">
    <property type="term" value="F:DNA binding"/>
    <property type="evidence" value="ECO:0007669"/>
    <property type="project" value="UniProtKB-KW"/>
</dbReference>
<dbReference type="RefSeq" id="WP_194696877.1">
    <property type="nucleotide sequence ID" value="NZ_JADKPO010000016.1"/>
</dbReference>
<dbReference type="CDD" id="cd17535">
    <property type="entry name" value="REC_NarL-like"/>
    <property type="match status" value="1"/>
</dbReference>
<dbReference type="CDD" id="cd06170">
    <property type="entry name" value="LuxR_C_like"/>
    <property type="match status" value="1"/>
</dbReference>
<dbReference type="AlphaFoldDB" id="A0A930VL58"/>
<protein>
    <submittedName>
        <fullName evidence="6">Response regulator transcription factor</fullName>
    </submittedName>
</protein>
<evidence type="ECO:0000259" key="4">
    <source>
        <dbReference type="PROSITE" id="PS50043"/>
    </source>
</evidence>
<comment type="caution">
    <text evidence="6">The sequence shown here is derived from an EMBL/GenBank/DDBJ whole genome shotgun (WGS) entry which is preliminary data.</text>
</comment>
<evidence type="ECO:0000313" key="7">
    <source>
        <dbReference type="Proteomes" id="UP000660668"/>
    </source>
</evidence>
<evidence type="ECO:0000256" key="3">
    <source>
        <dbReference type="PROSITE-ProRule" id="PRU00169"/>
    </source>
</evidence>
<dbReference type="Pfam" id="PF00072">
    <property type="entry name" value="Response_reg"/>
    <property type="match status" value="1"/>
</dbReference>
<dbReference type="InterPro" id="IPR039420">
    <property type="entry name" value="WalR-like"/>
</dbReference>
<evidence type="ECO:0000313" key="6">
    <source>
        <dbReference type="EMBL" id="MBF4768738.1"/>
    </source>
</evidence>
<dbReference type="PANTHER" id="PTHR43214">
    <property type="entry name" value="TWO-COMPONENT RESPONSE REGULATOR"/>
    <property type="match status" value="1"/>
</dbReference>
<dbReference type="InterPro" id="IPR058245">
    <property type="entry name" value="NreC/VraR/RcsB-like_REC"/>
</dbReference>
<dbReference type="PRINTS" id="PR00038">
    <property type="entry name" value="HTHLUXR"/>
</dbReference>
<accession>A0A930VL58</accession>
<organism evidence="6 7">
    <name type="scientific">Nocardioides agariphilus</name>
    <dbReference type="NCBI Taxonomy" id="433664"/>
    <lineage>
        <taxon>Bacteria</taxon>
        <taxon>Bacillati</taxon>
        <taxon>Actinomycetota</taxon>
        <taxon>Actinomycetes</taxon>
        <taxon>Propionibacteriales</taxon>
        <taxon>Nocardioidaceae</taxon>
        <taxon>Nocardioides</taxon>
    </lineage>
</organism>
<dbReference type="EMBL" id="JADKPO010000016">
    <property type="protein sequence ID" value="MBF4768738.1"/>
    <property type="molecule type" value="Genomic_DNA"/>
</dbReference>
<dbReference type="SUPFAM" id="SSF46894">
    <property type="entry name" value="C-terminal effector domain of the bipartite response regulators"/>
    <property type="match status" value="1"/>
</dbReference>
<reference evidence="6" key="1">
    <citation type="submission" date="2020-11" db="EMBL/GenBank/DDBJ databases">
        <title>Nocardioides cynanchi sp. nov., isolated from soil of rhizosphere of Cynanchum wilfordii.</title>
        <authorList>
            <person name="Lee J.-S."/>
            <person name="Suh M.K."/>
            <person name="Kim J.-S."/>
        </authorList>
    </citation>
    <scope>NUCLEOTIDE SEQUENCE</scope>
    <source>
        <strain evidence="6">KCTC 19276</strain>
    </source>
</reference>
<comment type="caution">
    <text evidence="3">Lacks conserved residue(s) required for the propagation of feature annotation.</text>
</comment>
<dbReference type="Pfam" id="PF00196">
    <property type="entry name" value="GerE"/>
    <property type="match status" value="1"/>
</dbReference>
<dbReference type="InterPro" id="IPR016032">
    <property type="entry name" value="Sig_transdc_resp-reg_C-effctor"/>
</dbReference>
<feature type="domain" description="Response regulatory" evidence="5">
    <location>
        <begin position="24"/>
        <end position="139"/>
    </location>
</feature>
<evidence type="ECO:0000256" key="2">
    <source>
        <dbReference type="ARBA" id="ARBA00023125"/>
    </source>
</evidence>
<dbReference type="InterPro" id="IPR011006">
    <property type="entry name" value="CheY-like_superfamily"/>
</dbReference>
<dbReference type="GO" id="GO:0006355">
    <property type="term" value="P:regulation of DNA-templated transcription"/>
    <property type="evidence" value="ECO:0007669"/>
    <property type="project" value="InterPro"/>
</dbReference>
<proteinExistence type="predicted"/>
<dbReference type="PROSITE" id="PS50110">
    <property type="entry name" value="RESPONSE_REGULATORY"/>
    <property type="match status" value="1"/>
</dbReference>
<dbReference type="SMART" id="SM00448">
    <property type="entry name" value="REC"/>
    <property type="match status" value="1"/>
</dbReference>
<name>A0A930VL58_9ACTN</name>
<sequence>MASASMRREGEPTASRPRGAPIASLVVCDDHRLLVEALAVSLVKEGFVVDAVTRRPGEALAAVARHRPDILLTALRFPTGDAFDTARRVVEDHPETRVVILTASAAPDDILTAERLGVAGYIRKDERLDAIVAVLRHVADGHRHFDKGLLRRLASESGPPARSGLLDRLTTQERVVLSCLSDGLSTSDMVERLGISSTTVRSHIQAILSKLGVHSRIQAVAVLAEEQGTSRPKAVGQ</sequence>
<dbReference type="Proteomes" id="UP000660668">
    <property type="component" value="Unassembled WGS sequence"/>
</dbReference>
<dbReference type="PROSITE" id="PS50043">
    <property type="entry name" value="HTH_LUXR_2"/>
    <property type="match status" value="1"/>
</dbReference>
<evidence type="ECO:0000256" key="1">
    <source>
        <dbReference type="ARBA" id="ARBA00022553"/>
    </source>
</evidence>